<keyword evidence="1" id="KW-0732">Signal</keyword>
<dbReference type="Proteomes" id="UP000825009">
    <property type="component" value="Chromosome"/>
</dbReference>
<accession>A0A8F6TT18</accession>
<sequence>MNKVFLTAVAVLAATTAGHAQTIGPERVAAAILTGFQFQDVDMIAPFANETNAAFFHGLQSGTEDPAELFDGDRGAAGIAWDGMILPVRYNDRAQAVVPFAIEGEATAMPLGSGVEGRYISVVLSLDSPEDTSWGLVDFNYIDRAEYAAMAETR</sequence>
<organism evidence="2 3">
    <name type="scientific">Gymnodinialimonas ceratoperidinii</name>
    <dbReference type="NCBI Taxonomy" id="2856823"/>
    <lineage>
        <taxon>Bacteria</taxon>
        <taxon>Pseudomonadati</taxon>
        <taxon>Pseudomonadota</taxon>
        <taxon>Alphaproteobacteria</taxon>
        <taxon>Rhodobacterales</taxon>
        <taxon>Paracoccaceae</taxon>
        <taxon>Gymnodinialimonas</taxon>
    </lineage>
</organism>
<reference evidence="2 3" key="1">
    <citation type="submission" date="2021-07" db="EMBL/GenBank/DDBJ databases">
        <title>A novel Jannaschia species isolated from marine dinoflagellate Ceratoperidinium margalefii.</title>
        <authorList>
            <person name="Jiang Y."/>
            <person name="Li Z."/>
        </authorList>
    </citation>
    <scope>NUCLEOTIDE SEQUENCE [LARGE SCALE GENOMIC DNA]</scope>
    <source>
        <strain evidence="2 3">J12C1-MA-4</strain>
    </source>
</reference>
<evidence type="ECO:0000256" key="1">
    <source>
        <dbReference type="SAM" id="SignalP"/>
    </source>
</evidence>
<proteinExistence type="predicted"/>
<evidence type="ECO:0000313" key="2">
    <source>
        <dbReference type="EMBL" id="QXT38426.1"/>
    </source>
</evidence>
<gene>
    <name evidence="2" type="ORF">KYE46_10745</name>
</gene>
<dbReference type="EMBL" id="CP079194">
    <property type="protein sequence ID" value="QXT38426.1"/>
    <property type="molecule type" value="Genomic_DNA"/>
</dbReference>
<feature type="signal peptide" evidence="1">
    <location>
        <begin position="1"/>
        <end position="20"/>
    </location>
</feature>
<protein>
    <submittedName>
        <fullName evidence="2">Uncharacterized protein</fullName>
    </submittedName>
</protein>
<keyword evidence="3" id="KW-1185">Reference proteome</keyword>
<dbReference type="RefSeq" id="WP_219000622.1">
    <property type="nucleotide sequence ID" value="NZ_CP079194.1"/>
</dbReference>
<dbReference type="AlphaFoldDB" id="A0A8F6TT18"/>
<dbReference type="KEGG" id="gce:KYE46_10745"/>
<name>A0A8F6TT18_9RHOB</name>
<feature type="chain" id="PRO_5034636958" evidence="1">
    <location>
        <begin position="21"/>
        <end position="154"/>
    </location>
</feature>
<evidence type="ECO:0000313" key="3">
    <source>
        <dbReference type="Proteomes" id="UP000825009"/>
    </source>
</evidence>